<dbReference type="AlphaFoldDB" id="A0A2N6VJW9"/>
<evidence type="ECO:0000313" key="3">
    <source>
        <dbReference type="Proteomes" id="UP000235598"/>
    </source>
</evidence>
<comment type="caution">
    <text evidence="2">The sequence shown here is derived from an EMBL/GenBank/DDBJ whole genome shotgun (WGS) entry which is preliminary data.</text>
</comment>
<evidence type="ECO:0000313" key="2">
    <source>
        <dbReference type="EMBL" id="PMD04442.1"/>
    </source>
</evidence>
<reference evidence="2 3" key="1">
    <citation type="submission" date="2017-09" db="EMBL/GenBank/DDBJ databases">
        <title>Bacterial strain isolated from the female urinary microbiota.</title>
        <authorList>
            <person name="Thomas-White K."/>
            <person name="Kumar N."/>
            <person name="Forster S."/>
            <person name="Putonti C."/>
            <person name="Lawley T."/>
            <person name="Wolfe A.J."/>
        </authorList>
    </citation>
    <scope>NUCLEOTIDE SEQUENCE [LARGE SCALE GENOMIC DNA]</scope>
    <source>
        <strain evidence="2 3">UMB1301</strain>
    </source>
</reference>
<dbReference type="Proteomes" id="UP000235598">
    <property type="component" value="Unassembled WGS sequence"/>
</dbReference>
<accession>A0A2N6VJW9</accession>
<organism evidence="2 3">
    <name type="scientific">Brevibacterium paucivorans</name>
    <dbReference type="NCBI Taxonomy" id="170994"/>
    <lineage>
        <taxon>Bacteria</taxon>
        <taxon>Bacillati</taxon>
        <taxon>Actinomycetota</taxon>
        <taxon>Actinomycetes</taxon>
        <taxon>Micrococcales</taxon>
        <taxon>Brevibacteriaceae</taxon>
        <taxon>Brevibacterium</taxon>
    </lineage>
</organism>
<sequence>AAFGISLPTDDSGEDREREVSTLAVEAAEGISVRLR</sequence>
<feature type="region of interest" description="Disordered" evidence="1">
    <location>
        <begin position="1"/>
        <end position="21"/>
    </location>
</feature>
<proteinExistence type="predicted"/>
<protein>
    <submittedName>
        <fullName evidence="2">IclR family transcriptional regulator</fullName>
    </submittedName>
</protein>
<evidence type="ECO:0000256" key="1">
    <source>
        <dbReference type="SAM" id="MobiDB-lite"/>
    </source>
</evidence>
<feature type="non-terminal residue" evidence="2">
    <location>
        <position position="1"/>
    </location>
</feature>
<gene>
    <name evidence="2" type="ORF">CJ199_12050</name>
</gene>
<dbReference type="EMBL" id="PNHK01000062">
    <property type="protein sequence ID" value="PMD04442.1"/>
    <property type="molecule type" value="Genomic_DNA"/>
</dbReference>
<name>A0A2N6VJW9_9MICO</name>